<comment type="caution">
    <text evidence="2">The sequence shown here is derived from an EMBL/GenBank/DDBJ whole genome shotgun (WGS) entry which is preliminary data.</text>
</comment>
<dbReference type="Proteomes" id="UP000578112">
    <property type="component" value="Unassembled WGS sequence"/>
</dbReference>
<protein>
    <submittedName>
        <fullName evidence="2">PleD family two-component response regulator</fullName>
    </submittedName>
</protein>
<dbReference type="InterPro" id="IPR043128">
    <property type="entry name" value="Rev_trsase/Diguanyl_cyclase"/>
</dbReference>
<proteinExistence type="predicted"/>
<organism evidence="2 3">
    <name type="scientific">Actinoplanes digitatis</name>
    <dbReference type="NCBI Taxonomy" id="1868"/>
    <lineage>
        <taxon>Bacteria</taxon>
        <taxon>Bacillati</taxon>
        <taxon>Actinomycetota</taxon>
        <taxon>Actinomycetes</taxon>
        <taxon>Micromonosporales</taxon>
        <taxon>Micromonosporaceae</taxon>
        <taxon>Actinoplanes</taxon>
    </lineage>
</organism>
<gene>
    <name evidence="2" type="ORF">BJ971_003855</name>
</gene>
<keyword evidence="3" id="KW-1185">Reference proteome</keyword>
<accession>A0A7W7HYT8</accession>
<evidence type="ECO:0000313" key="2">
    <source>
        <dbReference type="EMBL" id="MBB4763299.1"/>
    </source>
</evidence>
<dbReference type="InterPro" id="IPR029787">
    <property type="entry name" value="Nucleotide_cyclase"/>
</dbReference>
<reference evidence="2 3" key="1">
    <citation type="submission" date="2020-08" db="EMBL/GenBank/DDBJ databases">
        <title>Sequencing the genomes of 1000 actinobacteria strains.</title>
        <authorList>
            <person name="Klenk H.-P."/>
        </authorList>
    </citation>
    <scope>NUCLEOTIDE SEQUENCE [LARGE SCALE GENOMIC DNA]</scope>
    <source>
        <strain evidence="2 3">DSM 43149</strain>
    </source>
</reference>
<dbReference type="SUPFAM" id="SSF55073">
    <property type="entry name" value="Nucleotide cyclase"/>
    <property type="match status" value="1"/>
</dbReference>
<name>A0A7W7HYT8_9ACTN</name>
<evidence type="ECO:0000313" key="3">
    <source>
        <dbReference type="Proteomes" id="UP000578112"/>
    </source>
</evidence>
<dbReference type="Gene3D" id="3.30.70.270">
    <property type="match status" value="1"/>
</dbReference>
<dbReference type="AlphaFoldDB" id="A0A7W7HYT8"/>
<dbReference type="RefSeq" id="WP_184994636.1">
    <property type="nucleotide sequence ID" value="NZ_BOMK01000010.1"/>
</dbReference>
<feature type="region of interest" description="Disordered" evidence="1">
    <location>
        <begin position="33"/>
        <end position="63"/>
    </location>
</feature>
<sequence length="63" mass="6614">MTASIGSTTTASATDPTYGSMLADADRNLYAAKHAGRDRVVNNPPPLPTARRYRDAPIPSLAA</sequence>
<evidence type="ECO:0000256" key="1">
    <source>
        <dbReference type="SAM" id="MobiDB-lite"/>
    </source>
</evidence>
<dbReference type="EMBL" id="JACHNH010000001">
    <property type="protein sequence ID" value="MBB4763299.1"/>
    <property type="molecule type" value="Genomic_DNA"/>
</dbReference>